<keyword evidence="9" id="KW-1185">Reference proteome</keyword>
<keyword evidence="6" id="KW-1133">Transmembrane helix</keyword>
<dbReference type="InterPro" id="IPR051169">
    <property type="entry name" value="NADH-Q_oxidoreductase"/>
</dbReference>
<reference evidence="8" key="1">
    <citation type="submission" date="2020-12" db="EMBL/GenBank/DDBJ databases">
        <title>Genomic characterization of non-nitrogen-fixing Frankia strains.</title>
        <authorList>
            <person name="Carlos-Shanley C."/>
            <person name="Guerra T."/>
            <person name="Hahn D."/>
        </authorList>
    </citation>
    <scope>NUCLEOTIDE SEQUENCE</scope>
    <source>
        <strain evidence="8">CN6</strain>
    </source>
</reference>
<evidence type="ECO:0000256" key="4">
    <source>
        <dbReference type="ARBA" id="ARBA00022827"/>
    </source>
</evidence>
<dbReference type="Gene3D" id="3.50.50.100">
    <property type="match status" value="1"/>
</dbReference>
<dbReference type="AlphaFoldDB" id="A0A937RGG4"/>
<evidence type="ECO:0000256" key="1">
    <source>
        <dbReference type="ARBA" id="ARBA00001974"/>
    </source>
</evidence>
<proteinExistence type="inferred from homology"/>
<dbReference type="Proteomes" id="UP000604475">
    <property type="component" value="Unassembled WGS sequence"/>
</dbReference>
<dbReference type="GO" id="GO:0019646">
    <property type="term" value="P:aerobic electron transport chain"/>
    <property type="evidence" value="ECO:0007669"/>
    <property type="project" value="TreeGrafter"/>
</dbReference>
<dbReference type="SUPFAM" id="SSF51905">
    <property type="entry name" value="FAD/NAD(P)-binding domain"/>
    <property type="match status" value="1"/>
</dbReference>
<keyword evidence="4" id="KW-0274">FAD</keyword>
<gene>
    <name evidence="8" type="ORF">I7412_21770</name>
</gene>
<accession>A0A937RGG4</accession>
<protein>
    <submittedName>
        <fullName evidence="8">FAD-dependent oxidoreductase</fullName>
    </submittedName>
</protein>
<dbReference type="Pfam" id="PF07992">
    <property type="entry name" value="Pyr_redox_2"/>
    <property type="match status" value="1"/>
</dbReference>
<evidence type="ECO:0000313" key="8">
    <source>
        <dbReference type="EMBL" id="MBL7629752.1"/>
    </source>
</evidence>
<name>A0A937RGG4_9ACTN</name>
<dbReference type="InterPro" id="IPR036188">
    <property type="entry name" value="FAD/NAD-bd_sf"/>
</dbReference>
<comment type="cofactor">
    <cofactor evidence="1">
        <name>FAD</name>
        <dbReference type="ChEBI" id="CHEBI:57692"/>
    </cofactor>
</comment>
<comment type="caution">
    <text evidence="8">The sequence shown here is derived from an EMBL/GenBank/DDBJ whole genome shotgun (WGS) entry which is preliminary data.</text>
</comment>
<evidence type="ECO:0000256" key="6">
    <source>
        <dbReference type="SAM" id="Phobius"/>
    </source>
</evidence>
<dbReference type="InterPro" id="IPR023753">
    <property type="entry name" value="FAD/NAD-binding_dom"/>
</dbReference>
<dbReference type="GO" id="GO:0003955">
    <property type="term" value="F:NAD(P)H dehydrogenase (quinone) activity"/>
    <property type="evidence" value="ECO:0007669"/>
    <property type="project" value="TreeGrafter"/>
</dbReference>
<evidence type="ECO:0000256" key="3">
    <source>
        <dbReference type="ARBA" id="ARBA00022630"/>
    </source>
</evidence>
<feature type="domain" description="FAD/NAD(P)-binding" evidence="7">
    <location>
        <begin position="13"/>
        <end position="299"/>
    </location>
</feature>
<dbReference type="PRINTS" id="PR00469">
    <property type="entry name" value="PNDRDTASEII"/>
</dbReference>
<keyword evidence="6" id="KW-0472">Membrane</keyword>
<dbReference type="PANTHER" id="PTHR42913:SF3">
    <property type="entry name" value="64 KDA MITOCHONDRIAL NADH DEHYDROGENASE (EUROFUNG)"/>
    <property type="match status" value="1"/>
</dbReference>
<evidence type="ECO:0000256" key="2">
    <source>
        <dbReference type="ARBA" id="ARBA00005272"/>
    </source>
</evidence>
<dbReference type="PANTHER" id="PTHR42913">
    <property type="entry name" value="APOPTOSIS-INDUCING FACTOR 1"/>
    <property type="match status" value="1"/>
</dbReference>
<comment type="similarity">
    <text evidence="2">Belongs to the NADH dehydrogenase family.</text>
</comment>
<evidence type="ECO:0000256" key="5">
    <source>
        <dbReference type="ARBA" id="ARBA00023002"/>
    </source>
</evidence>
<evidence type="ECO:0000259" key="7">
    <source>
        <dbReference type="Pfam" id="PF07992"/>
    </source>
</evidence>
<keyword evidence="5" id="KW-0560">Oxidoreductase</keyword>
<evidence type="ECO:0000313" key="9">
    <source>
        <dbReference type="Proteomes" id="UP000604475"/>
    </source>
</evidence>
<dbReference type="EMBL" id="JAEACQ010000236">
    <property type="protein sequence ID" value="MBL7629752.1"/>
    <property type="molecule type" value="Genomic_DNA"/>
</dbReference>
<keyword evidence="3" id="KW-0285">Flavoprotein</keyword>
<organism evidence="8 9">
    <name type="scientific">Frankia nepalensis</name>
    <dbReference type="NCBI Taxonomy" id="1836974"/>
    <lineage>
        <taxon>Bacteria</taxon>
        <taxon>Bacillati</taxon>
        <taxon>Actinomycetota</taxon>
        <taxon>Actinomycetes</taxon>
        <taxon>Frankiales</taxon>
        <taxon>Frankiaceae</taxon>
        <taxon>Frankia</taxon>
    </lineage>
</organism>
<dbReference type="RefSeq" id="WP_203001370.1">
    <property type="nucleotide sequence ID" value="NZ_JADWYU010000138.1"/>
</dbReference>
<keyword evidence="6" id="KW-0812">Transmembrane</keyword>
<sequence>MAGRGRATRQQHRIVVLGAGYTGLMGALGVARRTRRLGGKVVLVNPSARFTERLRMHQIATAQRMAEIDIPSLVEPAGIEFVQGWATRIDRAGRVLHVDTAQGPLPVPYDTLVYATGSAADTDPVPGASLHAHTLNSPTEAARLAGRLAQIGTGTVAVGGAGLTGLEAATEIAESYPGIHVILLGRNEPAAMMGPRARAHVQRALDRLGVEVRAGVEITKVLPDGVELGDEIVPADAVLWTTGFRASPLAAEAGLTVDATGRIVVDETLRAVSDPAIYAIGDAAAIHQAWGVIHGTCQSGIPTGAHAAASIARRMRGREARPFRFGYLHQPVSLGRRDAVIQFTHADDTPRRWYLRGRAAVRYKETVTSSPRSTYRLARRVPLPAAAMSSRGGRAARRLPAA</sequence>
<dbReference type="PRINTS" id="PR00368">
    <property type="entry name" value="FADPNR"/>
</dbReference>
<feature type="transmembrane region" description="Helical" evidence="6">
    <location>
        <begin position="12"/>
        <end position="31"/>
    </location>
</feature>